<reference evidence="12 13" key="1">
    <citation type="submission" date="2020-01" db="EMBL/GenBank/DDBJ databases">
        <authorList>
            <person name="Chen S."/>
        </authorList>
    </citation>
    <scope>NUCLEOTIDE SEQUENCE [LARGE SCALE GENOMIC DNA]</scope>
    <source>
        <strain evidence="12 13">GS-10</strain>
    </source>
</reference>
<keyword evidence="8" id="KW-0408">Iron</keyword>
<dbReference type="GO" id="GO:0046872">
    <property type="term" value="F:metal ion binding"/>
    <property type="evidence" value="ECO:0007669"/>
    <property type="project" value="UniProtKB-KW"/>
</dbReference>
<evidence type="ECO:0000256" key="1">
    <source>
        <dbReference type="ARBA" id="ARBA00001942"/>
    </source>
</evidence>
<keyword evidence="5" id="KW-0500">Molybdenum</keyword>
<evidence type="ECO:0000313" key="12">
    <source>
        <dbReference type="EMBL" id="MYM55815.1"/>
    </source>
</evidence>
<dbReference type="GO" id="GO:0016020">
    <property type="term" value="C:membrane"/>
    <property type="evidence" value="ECO:0007669"/>
    <property type="project" value="TreeGrafter"/>
</dbReference>
<dbReference type="Gene3D" id="2.40.40.20">
    <property type="match status" value="1"/>
</dbReference>
<dbReference type="GO" id="GO:0051539">
    <property type="term" value="F:4 iron, 4 sulfur cluster binding"/>
    <property type="evidence" value="ECO:0007669"/>
    <property type="project" value="UniProtKB-KW"/>
</dbReference>
<feature type="domain" description="4Fe-4S Mo/W bis-MGD-type" evidence="11">
    <location>
        <begin position="6"/>
        <end position="62"/>
    </location>
</feature>
<dbReference type="GO" id="GO:0043546">
    <property type="term" value="F:molybdopterin cofactor binding"/>
    <property type="evidence" value="ECO:0007669"/>
    <property type="project" value="InterPro"/>
</dbReference>
<dbReference type="Gene3D" id="3.40.50.740">
    <property type="match status" value="1"/>
</dbReference>
<evidence type="ECO:0000256" key="2">
    <source>
        <dbReference type="ARBA" id="ARBA00001966"/>
    </source>
</evidence>
<dbReference type="InterPro" id="IPR041854">
    <property type="entry name" value="BFD-like_2Fe2S-bd_dom_sf"/>
</dbReference>
<comment type="caution">
    <text evidence="12">The sequence shown here is derived from an EMBL/GenBank/DDBJ whole genome shotgun (WGS) entry which is preliminary data.</text>
</comment>
<sequence>MDGSGLPVTRSTCPYCGVGCGVLMRPDGHGGIEVRGDPDHPANFGRLCSKGSALGETVGREGRLLAPRVDGRDTDWDTALQLVADRFRDTVQRHGPDSVAFYVSGQLLTEDYYVANKLMKGFIGSANIDTNSRLCMASSVAGHKRAFGTDTVPGTYEDLEQADLIVLTGSNLAWCHPVLYQRILQARKERGTKLIVIDPRRTASCDRADMHLALKPGTDVALFNRLLAEIEKSGATDKEFTSKVIGLSDALEEAHQDDVNVTGLSEVEVTEFCRMWIGTEKVVTIYSQGVNQSSSGADKVNAILNCHLATGRIGTPGCGPFSVTGQPNAMGGREVGGLANMLACHLDLENADHRAAVRDFWSAPKVPDAPGLKAVDMFRAVGEGQIKALWIIHTNPAVSMPDADAVRAAIAGCDFTVVSDITGATDTARLADVLLPAAAWAEKDGTVTNSDRTISRQRTVLTAPGMARPDWDILAEVGRRMGWNDAFSYENPAEIFREYAALSGIAGRFGRDFDISGLSGLPDTGYRDLQPTRWPVTAARKGGRFFGDGQFFHPDGKARILPVRYRPPAAKRTPRYPFRLNTGRVRDQWHTMTRTGLSPRLSAHLAEPFLEIHPEDARDLSVKAADLISLESPQGRAILRARITDAVQRGQVFAPMHWTGETAPSARIDAVVAPVTDPVSGQPESKASVVAVKRFAAAWYGFAVSRNPMRLDASYWALAPTRTGFRAELAGMTQVGDWEEEARRIFDDEGAEVASIIDAARGTARVALTRDGEVQAALFIAREPVAVMRDYLATLPGTNTPDILGARPPADRPDPGPVLCSCFGVGVNTIVQAIETQGLMSVEAVGEALQAGTNCGSCRPEIAALLEAVRQREAAE</sequence>
<evidence type="ECO:0000256" key="6">
    <source>
        <dbReference type="ARBA" id="ARBA00022723"/>
    </source>
</evidence>
<accession>A0A6L8LIX2</accession>
<dbReference type="EMBL" id="WWEN01000004">
    <property type="protein sequence ID" value="MYM55815.1"/>
    <property type="molecule type" value="Genomic_DNA"/>
</dbReference>
<dbReference type="InterPro" id="IPR007419">
    <property type="entry name" value="BFD-like_2Fe2S-bd_dom"/>
</dbReference>
<dbReference type="PROSITE" id="PS51669">
    <property type="entry name" value="4FE4S_MOW_BIS_MGD"/>
    <property type="match status" value="1"/>
</dbReference>
<evidence type="ECO:0000256" key="4">
    <source>
        <dbReference type="ARBA" id="ARBA00022485"/>
    </source>
</evidence>
<evidence type="ECO:0000256" key="3">
    <source>
        <dbReference type="ARBA" id="ARBA00008747"/>
    </source>
</evidence>
<gene>
    <name evidence="12" type="ORF">GR167_10920</name>
</gene>
<dbReference type="AlphaFoldDB" id="A0A6L8LIX2"/>
<evidence type="ECO:0000256" key="5">
    <source>
        <dbReference type="ARBA" id="ARBA00022505"/>
    </source>
</evidence>
<dbReference type="Proteomes" id="UP000479043">
    <property type="component" value="Unassembled WGS sequence"/>
</dbReference>
<organism evidence="12 13">
    <name type="scientific">Thalassovita mangrovi</name>
    <dbReference type="NCBI Taxonomy" id="2692236"/>
    <lineage>
        <taxon>Bacteria</taxon>
        <taxon>Pseudomonadati</taxon>
        <taxon>Pseudomonadota</taxon>
        <taxon>Alphaproteobacteria</taxon>
        <taxon>Rhodobacterales</taxon>
        <taxon>Roseobacteraceae</taxon>
        <taxon>Thalassovita</taxon>
    </lineage>
</organism>
<dbReference type="Pfam" id="PF04324">
    <property type="entry name" value="Fer2_BFD"/>
    <property type="match status" value="1"/>
</dbReference>
<keyword evidence="6" id="KW-0479">Metal-binding</keyword>
<dbReference type="InterPro" id="IPR009010">
    <property type="entry name" value="Asp_de-COase-like_dom_sf"/>
</dbReference>
<dbReference type="PANTHER" id="PTHR43105:SF9">
    <property type="entry name" value="NADPH-FE(3+) OXIDOREDUCTASE SUBUNIT ALPHA"/>
    <property type="match status" value="1"/>
</dbReference>
<keyword evidence="10" id="KW-0534">Nitrate assimilation</keyword>
<proteinExistence type="inferred from homology"/>
<evidence type="ECO:0000256" key="10">
    <source>
        <dbReference type="ARBA" id="ARBA00023063"/>
    </source>
</evidence>
<comment type="cofactor">
    <cofactor evidence="2">
        <name>[4Fe-4S] cluster</name>
        <dbReference type="ChEBI" id="CHEBI:49883"/>
    </cofactor>
</comment>
<keyword evidence="9" id="KW-0411">Iron-sulfur</keyword>
<dbReference type="GO" id="GO:0042128">
    <property type="term" value="P:nitrate assimilation"/>
    <property type="evidence" value="ECO:0007669"/>
    <property type="project" value="UniProtKB-KW"/>
</dbReference>
<dbReference type="GO" id="GO:1990204">
    <property type="term" value="C:oxidoreductase complex"/>
    <property type="evidence" value="ECO:0007669"/>
    <property type="project" value="UniProtKB-ARBA"/>
</dbReference>
<dbReference type="InterPro" id="IPR041957">
    <property type="entry name" value="CT_Nitrate-R-NapA-like"/>
</dbReference>
<protein>
    <submittedName>
        <fullName evidence="12">Molybdopterin-dependent oxidoreductase</fullName>
    </submittedName>
</protein>
<dbReference type="InterPro" id="IPR027467">
    <property type="entry name" value="MopterinOxRdtase_cofactor_BS"/>
</dbReference>
<dbReference type="GO" id="GO:0016491">
    <property type="term" value="F:oxidoreductase activity"/>
    <property type="evidence" value="ECO:0007669"/>
    <property type="project" value="UniProtKB-KW"/>
</dbReference>
<dbReference type="PROSITE" id="PS00551">
    <property type="entry name" value="MOLYBDOPTERIN_PROK_1"/>
    <property type="match status" value="1"/>
</dbReference>
<dbReference type="InterPro" id="IPR050123">
    <property type="entry name" value="Prok_molybdopt-oxidoreductase"/>
</dbReference>
<dbReference type="InterPro" id="IPR006656">
    <property type="entry name" value="Mopterin_OxRdtase"/>
</dbReference>
<dbReference type="Pfam" id="PF01568">
    <property type="entry name" value="Molydop_binding"/>
    <property type="match status" value="1"/>
</dbReference>
<dbReference type="Gene3D" id="3.40.228.10">
    <property type="entry name" value="Dimethylsulfoxide Reductase, domain 2"/>
    <property type="match status" value="1"/>
</dbReference>
<dbReference type="InterPro" id="IPR006655">
    <property type="entry name" value="Mopterin_OxRdtase_prok_CS"/>
</dbReference>
<dbReference type="SUPFAM" id="SSF53706">
    <property type="entry name" value="Formate dehydrogenase/DMSO reductase, domains 1-3"/>
    <property type="match status" value="1"/>
</dbReference>
<dbReference type="PROSITE" id="PS00490">
    <property type="entry name" value="MOLYBDOPTERIN_PROK_2"/>
    <property type="match status" value="1"/>
</dbReference>
<dbReference type="CDD" id="cd02754">
    <property type="entry name" value="MopB_Nitrate-R-NapA-like"/>
    <property type="match status" value="1"/>
</dbReference>
<keyword evidence="13" id="KW-1185">Reference proteome</keyword>
<evidence type="ECO:0000259" key="11">
    <source>
        <dbReference type="PROSITE" id="PS51669"/>
    </source>
</evidence>
<evidence type="ECO:0000256" key="7">
    <source>
        <dbReference type="ARBA" id="ARBA00023002"/>
    </source>
</evidence>
<dbReference type="Gene3D" id="2.20.25.90">
    <property type="entry name" value="ADC-like domains"/>
    <property type="match status" value="1"/>
</dbReference>
<name>A0A6L8LIX2_9RHOB</name>
<dbReference type="SMART" id="SM00926">
    <property type="entry name" value="Molybdop_Fe4S4"/>
    <property type="match status" value="1"/>
</dbReference>
<dbReference type="GO" id="GO:0045333">
    <property type="term" value="P:cellular respiration"/>
    <property type="evidence" value="ECO:0007669"/>
    <property type="project" value="UniProtKB-ARBA"/>
</dbReference>
<comment type="similarity">
    <text evidence="3">Belongs to the prokaryotic molybdopterin-containing oxidoreductase family. NasA/NapA/NarB subfamily.</text>
</comment>
<dbReference type="InterPro" id="IPR006657">
    <property type="entry name" value="MoPterin_dinucl-bd_dom"/>
</dbReference>
<evidence type="ECO:0000256" key="8">
    <source>
        <dbReference type="ARBA" id="ARBA00023004"/>
    </source>
</evidence>
<dbReference type="PANTHER" id="PTHR43105">
    <property type="entry name" value="RESPIRATORY NITRATE REDUCTASE"/>
    <property type="match status" value="1"/>
</dbReference>
<dbReference type="InterPro" id="IPR006963">
    <property type="entry name" value="Mopterin_OxRdtase_4Fe-4S_dom"/>
</dbReference>
<dbReference type="CDD" id="cd02791">
    <property type="entry name" value="MopB_CT_Nitrate-R-NapA-like"/>
    <property type="match status" value="1"/>
</dbReference>
<keyword evidence="7" id="KW-0560">Oxidoreductase</keyword>
<dbReference type="Pfam" id="PF00384">
    <property type="entry name" value="Molybdopterin"/>
    <property type="match status" value="1"/>
</dbReference>
<dbReference type="Pfam" id="PF04879">
    <property type="entry name" value="Molybdop_Fe4S4"/>
    <property type="match status" value="1"/>
</dbReference>
<dbReference type="SUPFAM" id="SSF50692">
    <property type="entry name" value="ADC-like"/>
    <property type="match status" value="1"/>
</dbReference>
<comment type="cofactor">
    <cofactor evidence="1">
        <name>Mo-bis(molybdopterin guanine dinucleotide)</name>
        <dbReference type="ChEBI" id="CHEBI:60539"/>
    </cofactor>
</comment>
<evidence type="ECO:0000313" key="13">
    <source>
        <dbReference type="Proteomes" id="UP000479043"/>
    </source>
</evidence>
<evidence type="ECO:0000256" key="9">
    <source>
        <dbReference type="ARBA" id="ARBA00023014"/>
    </source>
</evidence>
<keyword evidence="4" id="KW-0004">4Fe-4S</keyword>
<dbReference type="RefSeq" id="WP_160973825.1">
    <property type="nucleotide sequence ID" value="NZ_WWEN01000004.1"/>
</dbReference>
<dbReference type="Gene3D" id="1.10.10.1100">
    <property type="entry name" value="BFD-like [2Fe-2S]-binding domain"/>
    <property type="match status" value="1"/>
</dbReference>